<proteinExistence type="predicted"/>
<dbReference type="EMBL" id="BAAAPF010000010">
    <property type="protein sequence ID" value="GAA2110800.1"/>
    <property type="molecule type" value="Genomic_DNA"/>
</dbReference>
<comment type="caution">
    <text evidence="1">The sequence shown here is derived from an EMBL/GenBank/DDBJ whole genome shotgun (WGS) entry which is preliminary data.</text>
</comment>
<dbReference type="Proteomes" id="UP001500443">
    <property type="component" value="Unassembled WGS sequence"/>
</dbReference>
<accession>A0ABN2XFT4</accession>
<dbReference type="RefSeq" id="WP_344287933.1">
    <property type="nucleotide sequence ID" value="NZ_BAAAPF010000010.1"/>
</dbReference>
<protein>
    <submittedName>
        <fullName evidence="1">Uncharacterized protein</fullName>
    </submittedName>
</protein>
<evidence type="ECO:0000313" key="2">
    <source>
        <dbReference type="Proteomes" id="UP001500443"/>
    </source>
</evidence>
<keyword evidence="2" id="KW-1185">Reference proteome</keyword>
<reference evidence="1 2" key="1">
    <citation type="journal article" date="2019" name="Int. J. Syst. Evol. Microbiol.">
        <title>The Global Catalogue of Microorganisms (GCM) 10K type strain sequencing project: providing services to taxonomists for standard genome sequencing and annotation.</title>
        <authorList>
            <consortium name="The Broad Institute Genomics Platform"/>
            <consortium name="The Broad Institute Genome Sequencing Center for Infectious Disease"/>
            <person name="Wu L."/>
            <person name="Ma J."/>
        </authorList>
    </citation>
    <scope>NUCLEOTIDE SEQUENCE [LARGE SCALE GENOMIC DNA]</scope>
    <source>
        <strain evidence="1 2">JCM 15481</strain>
    </source>
</reference>
<evidence type="ECO:0000313" key="1">
    <source>
        <dbReference type="EMBL" id="GAA2110800.1"/>
    </source>
</evidence>
<gene>
    <name evidence="1" type="ORF">GCM10009802_08120</name>
</gene>
<sequence>MATKRITLNLSVQQAGRLRALIRKHRKAETNFVEELVEERAEALTETGGSLQWERAVKRLRRQARVEAAQVRPERWPTLDALMGQALVARLQQPDLAGPWVPLSRAEQTRLSLSGRWPACVSGCEHGVEERAFTLAEDVVVQLRTAAWRISEPVLNELEEKGLTGLQSALSPEERAERERLAAKLYPSSRIAREAVEEHWPFTLVAPSPD</sequence>
<name>A0ABN2XFT4_9ACTN</name>
<organism evidence="1 2">
    <name type="scientific">Streptomyces synnematoformans</name>
    <dbReference type="NCBI Taxonomy" id="415721"/>
    <lineage>
        <taxon>Bacteria</taxon>
        <taxon>Bacillati</taxon>
        <taxon>Actinomycetota</taxon>
        <taxon>Actinomycetes</taxon>
        <taxon>Kitasatosporales</taxon>
        <taxon>Streptomycetaceae</taxon>
        <taxon>Streptomyces</taxon>
    </lineage>
</organism>